<keyword evidence="1" id="KW-1133">Transmembrane helix</keyword>
<gene>
    <name evidence="2" type="ORF">LPTSP3_g37690</name>
</gene>
<keyword evidence="3" id="KW-1185">Reference proteome</keyword>
<reference evidence="2 3" key="1">
    <citation type="submission" date="2021-08" db="EMBL/GenBank/DDBJ databases">
        <title>Complete genome sequence of Leptospira kobayashii strain E30.</title>
        <authorList>
            <person name="Nakao R."/>
            <person name="Nakamura S."/>
            <person name="Masuzawa T."/>
            <person name="Koizumi N."/>
        </authorList>
    </citation>
    <scope>NUCLEOTIDE SEQUENCE [LARGE SCALE GENOMIC DNA]</scope>
    <source>
        <strain evidence="2 3">E30</strain>
    </source>
</reference>
<dbReference type="EMBL" id="AP025029">
    <property type="protein sequence ID" value="BDA80839.1"/>
    <property type="molecule type" value="Genomic_DNA"/>
</dbReference>
<keyword evidence="1" id="KW-0812">Transmembrane</keyword>
<proteinExistence type="predicted"/>
<keyword evidence="1" id="KW-0472">Membrane</keyword>
<dbReference type="RefSeq" id="WP_135354940.1">
    <property type="nucleotide sequence ID" value="NZ_AP025029.1"/>
</dbReference>
<dbReference type="Proteomes" id="UP000245263">
    <property type="component" value="Chromosome 2"/>
</dbReference>
<evidence type="ECO:0000313" key="3">
    <source>
        <dbReference type="Proteomes" id="UP000245263"/>
    </source>
</evidence>
<name>A0ABN6KHQ8_9LEPT</name>
<organism evidence="2 3">
    <name type="scientific">Leptospira kobayashii</name>
    <dbReference type="NCBI Taxonomy" id="1917830"/>
    <lineage>
        <taxon>Bacteria</taxon>
        <taxon>Pseudomonadati</taxon>
        <taxon>Spirochaetota</taxon>
        <taxon>Spirochaetia</taxon>
        <taxon>Leptospirales</taxon>
        <taxon>Leptospiraceae</taxon>
        <taxon>Leptospira</taxon>
    </lineage>
</organism>
<evidence type="ECO:0000256" key="1">
    <source>
        <dbReference type="SAM" id="Phobius"/>
    </source>
</evidence>
<protein>
    <recommendedName>
        <fullName evidence="4">Outer membrane protein</fullName>
    </recommendedName>
</protein>
<feature type="transmembrane region" description="Helical" evidence="1">
    <location>
        <begin position="12"/>
        <end position="31"/>
    </location>
</feature>
<evidence type="ECO:0008006" key="4">
    <source>
        <dbReference type="Google" id="ProtNLM"/>
    </source>
</evidence>
<evidence type="ECO:0000313" key="2">
    <source>
        <dbReference type="EMBL" id="BDA80839.1"/>
    </source>
</evidence>
<accession>A0ABN6KHQ8</accession>
<sequence length="420" mass="48049">MKRHPFQNIFSIGFGGVVLFYLFLFSPPVLYSQESEAIKLELEAENLEKAGDLPAAETKRLRAIQIRKNNFYREKRYSYSRDPKDISHPFDSGKQLFLGGTWEFGIRGNNSIASFGGGTDWLHKDGKLAFQAGDLFFPRSNIPYQNGSVLPVVEEPKFLSSKLPSYSFSYRHDSKKWGFEYTSLPFQSSFTHYAWGLVGPFQFANYETRYRMQDHRFVIKIYEELTKDSWFSWDFGLRGGSWKTDSSYLSATLGQAGDLREQSRYLAPSAGFRFYHAFEEIMRLEVGADFFVTPLGSLDYQRSVTKEGGFGTPGNSLDRYSIQSNKPLEMTVAGIDLNFVYSVLLFKQHRLSLGLQSTSYSWRANESKMPNFYALSPETYGTAVMDWYKSSGVYEADGNGKRIGRYFGVSNIFIGYSYAF</sequence>